<keyword evidence="2" id="KW-1185">Reference proteome</keyword>
<proteinExistence type="predicted"/>
<organism evidence="1 2">
    <name type="scientific">Clitoria ternatea</name>
    <name type="common">Butterfly pea</name>
    <dbReference type="NCBI Taxonomy" id="43366"/>
    <lineage>
        <taxon>Eukaryota</taxon>
        <taxon>Viridiplantae</taxon>
        <taxon>Streptophyta</taxon>
        <taxon>Embryophyta</taxon>
        <taxon>Tracheophyta</taxon>
        <taxon>Spermatophyta</taxon>
        <taxon>Magnoliopsida</taxon>
        <taxon>eudicotyledons</taxon>
        <taxon>Gunneridae</taxon>
        <taxon>Pentapetalae</taxon>
        <taxon>rosids</taxon>
        <taxon>fabids</taxon>
        <taxon>Fabales</taxon>
        <taxon>Fabaceae</taxon>
        <taxon>Papilionoideae</taxon>
        <taxon>50 kb inversion clade</taxon>
        <taxon>NPAAA clade</taxon>
        <taxon>indigoferoid/millettioid clade</taxon>
        <taxon>Phaseoleae</taxon>
        <taxon>Clitoria</taxon>
    </lineage>
</organism>
<dbReference type="AlphaFoldDB" id="A0AAN9ISG1"/>
<sequence length="119" mass="13735">MVDGSFVVAGPVVGGHRKRRRKRGVEAERELERPIRGGGGGIVEVWWLEEVVGREEKKSKKMPRGNKRKSRKKWNFWNLVAIFQDGFACNGIKVARLEEFGACKHRTKRQRAVRFLCPF</sequence>
<dbReference type="Proteomes" id="UP001359559">
    <property type="component" value="Unassembled WGS sequence"/>
</dbReference>
<reference evidence="1 2" key="1">
    <citation type="submission" date="2024-01" db="EMBL/GenBank/DDBJ databases">
        <title>The genomes of 5 underutilized Papilionoideae crops provide insights into root nodulation and disease resistance.</title>
        <authorList>
            <person name="Yuan L."/>
        </authorList>
    </citation>
    <scope>NUCLEOTIDE SEQUENCE [LARGE SCALE GENOMIC DNA]</scope>
    <source>
        <strain evidence="1">LY-2023</strain>
        <tissue evidence="1">Leaf</tissue>
    </source>
</reference>
<dbReference type="EMBL" id="JAYKXN010000005">
    <property type="protein sequence ID" value="KAK7285450.1"/>
    <property type="molecule type" value="Genomic_DNA"/>
</dbReference>
<evidence type="ECO:0000313" key="2">
    <source>
        <dbReference type="Proteomes" id="UP001359559"/>
    </source>
</evidence>
<gene>
    <name evidence="1" type="ORF">RJT34_20223</name>
</gene>
<protein>
    <submittedName>
        <fullName evidence="1">Uncharacterized protein</fullName>
    </submittedName>
</protein>
<comment type="caution">
    <text evidence="1">The sequence shown here is derived from an EMBL/GenBank/DDBJ whole genome shotgun (WGS) entry which is preliminary data.</text>
</comment>
<accession>A0AAN9ISG1</accession>
<name>A0AAN9ISG1_CLITE</name>
<evidence type="ECO:0000313" key="1">
    <source>
        <dbReference type="EMBL" id="KAK7285450.1"/>
    </source>
</evidence>